<feature type="region of interest" description="Disordered" evidence="7">
    <location>
        <begin position="118"/>
        <end position="166"/>
    </location>
</feature>
<evidence type="ECO:0000256" key="4">
    <source>
        <dbReference type="ARBA" id="ARBA00022833"/>
    </source>
</evidence>
<evidence type="ECO:0000256" key="7">
    <source>
        <dbReference type="SAM" id="MobiDB-lite"/>
    </source>
</evidence>
<name>T1KQM8_TETUR</name>
<feature type="compositionally biased region" description="Basic residues" evidence="7">
    <location>
        <begin position="138"/>
        <end position="153"/>
    </location>
</feature>
<dbReference type="InterPro" id="IPR037869">
    <property type="entry name" value="Spp1/CFP1"/>
</dbReference>
<dbReference type="EMBL" id="CAEY01000378">
    <property type="status" value="NOT_ANNOTATED_CDS"/>
    <property type="molecule type" value="Genomic_DNA"/>
</dbReference>
<proteinExistence type="predicted"/>
<reference evidence="10" key="1">
    <citation type="submission" date="2011-08" db="EMBL/GenBank/DDBJ databases">
        <authorList>
            <person name="Rombauts S."/>
        </authorList>
    </citation>
    <scope>NUCLEOTIDE SEQUENCE</scope>
    <source>
        <strain evidence="10">London</strain>
    </source>
</reference>
<evidence type="ECO:0000256" key="1">
    <source>
        <dbReference type="ARBA" id="ARBA00004123"/>
    </source>
</evidence>
<dbReference type="eggNOG" id="KOG1632">
    <property type="taxonomic scope" value="Eukaryota"/>
</dbReference>
<dbReference type="GO" id="GO:0045893">
    <property type="term" value="P:positive regulation of DNA-templated transcription"/>
    <property type="evidence" value="ECO:0007669"/>
    <property type="project" value="TreeGrafter"/>
</dbReference>
<keyword evidence="4" id="KW-0862">Zinc</keyword>
<dbReference type="Gene3D" id="3.30.40.10">
    <property type="entry name" value="Zinc/RING finger domain, C3HC4 (zinc finger)"/>
    <property type="match status" value="1"/>
</dbReference>
<evidence type="ECO:0000256" key="2">
    <source>
        <dbReference type="ARBA" id="ARBA00022723"/>
    </source>
</evidence>
<dbReference type="GO" id="GO:0048188">
    <property type="term" value="C:Set1C/COMPASS complex"/>
    <property type="evidence" value="ECO:0007669"/>
    <property type="project" value="InterPro"/>
</dbReference>
<dbReference type="Proteomes" id="UP000015104">
    <property type="component" value="Unassembled WGS sequence"/>
</dbReference>
<dbReference type="InterPro" id="IPR011011">
    <property type="entry name" value="Znf_FYVE_PHD"/>
</dbReference>
<protein>
    <recommendedName>
        <fullName evidence="8">PHD-type domain-containing protein</fullName>
    </recommendedName>
</protein>
<keyword evidence="3 6" id="KW-0863">Zinc-finger</keyword>
<evidence type="ECO:0000256" key="3">
    <source>
        <dbReference type="ARBA" id="ARBA00022771"/>
    </source>
</evidence>
<dbReference type="EnsemblMetazoa" id="tetur18g00500.1">
    <property type="protein sequence ID" value="tetur18g00500.1"/>
    <property type="gene ID" value="tetur18g00500"/>
</dbReference>
<evidence type="ECO:0000256" key="5">
    <source>
        <dbReference type="ARBA" id="ARBA00023242"/>
    </source>
</evidence>
<comment type="subcellular location">
    <subcellularLocation>
        <location evidence="1">Nucleus</location>
    </subcellularLocation>
</comment>
<dbReference type="STRING" id="32264.T1KQM8"/>
<organism evidence="9 10">
    <name type="scientific">Tetranychus urticae</name>
    <name type="common">Two-spotted spider mite</name>
    <dbReference type="NCBI Taxonomy" id="32264"/>
    <lineage>
        <taxon>Eukaryota</taxon>
        <taxon>Metazoa</taxon>
        <taxon>Ecdysozoa</taxon>
        <taxon>Arthropoda</taxon>
        <taxon>Chelicerata</taxon>
        <taxon>Arachnida</taxon>
        <taxon>Acari</taxon>
        <taxon>Acariformes</taxon>
        <taxon>Trombidiformes</taxon>
        <taxon>Prostigmata</taxon>
        <taxon>Eleutherengona</taxon>
        <taxon>Raphignathae</taxon>
        <taxon>Tetranychoidea</taxon>
        <taxon>Tetranychidae</taxon>
        <taxon>Tetranychus</taxon>
    </lineage>
</organism>
<reference evidence="9" key="2">
    <citation type="submission" date="2015-06" db="UniProtKB">
        <authorList>
            <consortium name="EnsemblMetazoa"/>
        </authorList>
    </citation>
    <scope>IDENTIFICATION</scope>
</reference>
<feature type="compositionally biased region" description="Basic and acidic residues" evidence="7">
    <location>
        <begin position="126"/>
        <end position="137"/>
    </location>
</feature>
<keyword evidence="5" id="KW-0539">Nucleus</keyword>
<dbReference type="HOGENOM" id="CLU_1263013_0_0_1"/>
<sequence length="202" mass="23909">MSGDIVYCVCRSSDGSGFMIGCDNCDEWYHGACISMNEQLAMTFFKFYCLKCRDRDPSLKNQFYKQSTEYKYTITSSEVTSKQGTVRKKSPSPQRSNKVTRYEDTRCNIKLEKRDYENEADDDQDETLRKKNDSSEKNKRKSKLKSRESRKKANSTPVDNEWANEKIDREREKEISKIDKGLRQCYQWMNEYTFLSWRGLML</sequence>
<keyword evidence="10" id="KW-1185">Reference proteome</keyword>
<accession>T1KQM8</accession>
<dbReference type="GO" id="GO:0008270">
    <property type="term" value="F:zinc ion binding"/>
    <property type="evidence" value="ECO:0007669"/>
    <property type="project" value="UniProtKB-KW"/>
</dbReference>
<feature type="region of interest" description="Disordered" evidence="7">
    <location>
        <begin position="80"/>
        <end position="101"/>
    </location>
</feature>
<dbReference type="InterPro" id="IPR019786">
    <property type="entry name" value="Zinc_finger_PHD-type_CS"/>
</dbReference>
<dbReference type="SUPFAM" id="SSF57903">
    <property type="entry name" value="FYVE/PHD zinc finger"/>
    <property type="match status" value="1"/>
</dbReference>
<evidence type="ECO:0000256" key="6">
    <source>
        <dbReference type="PROSITE-ProRule" id="PRU00146"/>
    </source>
</evidence>
<dbReference type="Pfam" id="PF00628">
    <property type="entry name" value="PHD"/>
    <property type="match status" value="1"/>
</dbReference>
<dbReference type="AlphaFoldDB" id="T1KQM8"/>
<dbReference type="InterPro" id="IPR019787">
    <property type="entry name" value="Znf_PHD-finger"/>
</dbReference>
<dbReference type="InterPro" id="IPR013083">
    <property type="entry name" value="Znf_RING/FYVE/PHD"/>
</dbReference>
<keyword evidence="2" id="KW-0479">Metal-binding</keyword>
<feature type="domain" description="PHD-type" evidence="8">
    <location>
        <begin position="5"/>
        <end position="55"/>
    </location>
</feature>
<dbReference type="PROSITE" id="PS01359">
    <property type="entry name" value="ZF_PHD_1"/>
    <property type="match status" value="1"/>
</dbReference>
<dbReference type="PROSITE" id="PS50016">
    <property type="entry name" value="ZF_PHD_2"/>
    <property type="match status" value="1"/>
</dbReference>
<dbReference type="PANTHER" id="PTHR46174">
    <property type="entry name" value="CXXC-TYPE ZINC FINGER PROTEIN 1"/>
    <property type="match status" value="1"/>
</dbReference>
<evidence type="ECO:0000313" key="10">
    <source>
        <dbReference type="Proteomes" id="UP000015104"/>
    </source>
</evidence>
<dbReference type="SMART" id="SM00249">
    <property type="entry name" value="PHD"/>
    <property type="match status" value="1"/>
</dbReference>
<evidence type="ECO:0000313" key="9">
    <source>
        <dbReference type="EnsemblMetazoa" id="tetur18g00500.1"/>
    </source>
</evidence>
<dbReference type="PANTHER" id="PTHR46174:SF1">
    <property type="entry name" value="CXXC-TYPE ZINC FINGER PROTEIN 1"/>
    <property type="match status" value="1"/>
</dbReference>
<evidence type="ECO:0000259" key="8">
    <source>
        <dbReference type="PROSITE" id="PS50016"/>
    </source>
</evidence>
<dbReference type="InterPro" id="IPR001965">
    <property type="entry name" value="Znf_PHD"/>
</dbReference>